<feature type="site" description="Important for catalytic activity, responsible for pKa modulation of the active site Glu and correct orientation of both the proton donor and substrate" evidence="8">
    <location>
        <position position="164"/>
    </location>
</feature>
<dbReference type="InterPro" id="IPR006710">
    <property type="entry name" value="Glyco_hydro_43"/>
</dbReference>
<dbReference type="PIRSF" id="PIRSF026534">
    <property type="entry name" value="Endo_alpha-L-arabinosidase"/>
    <property type="match status" value="1"/>
</dbReference>
<dbReference type="AlphaFoldDB" id="A0A919SZ30"/>
<feature type="binding site" evidence="7">
    <location>
        <begin position="181"/>
        <end position="183"/>
    </location>
    <ligand>
        <name>substrate</name>
    </ligand>
</feature>
<evidence type="ECO:0000256" key="5">
    <source>
        <dbReference type="PIRNR" id="PIRNR026534"/>
    </source>
</evidence>
<evidence type="ECO:0000256" key="3">
    <source>
        <dbReference type="ARBA" id="ARBA00022801"/>
    </source>
</evidence>
<dbReference type="GO" id="GO:0005975">
    <property type="term" value="P:carbohydrate metabolic process"/>
    <property type="evidence" value="ECO:0007669"/>
    <property type="project" value="InterPro"/>
</dbReference>
<dbReference type="InterPro" id="IPR016840">
    <property type="entry name" value="Glyco_hydro_43_endo_a_Ara-ase"/>
</dbReference>
<feature type="binding site" evidence="7">
    <location>
        <begin position="161"/>
        <end position="164"/>
    </location>
    <ligand>
        <name>substrate</name>
    </ligand>
</feature>
<evidence type="ECO:0000256" key="7">
    <source>
        <dbReference type="PIRSR" id="PIRSR026534-2"/>
    </source>
</evidence>
<comment type="caution">
    <text evidence="9">The sequence shown here is derived from an EMBL/GenBank/DDBJ whole genome shotgun (WGS) entry which is preliminary data.</text>
</comment>
<dbReference type="Gene3D" id="2.115.10.20">
    <property type="entry name" value="Glycosyl hydrolase domain, family 43"/>
    <property type="match status" value="1"/>
</dbReference>
<feature type="active site" description="Proton donor" evidence="6">
    <location>
        <position position="217"/>
    </location>
</feature>
<evidence type="ECO:0000256" key="1">
    <source>
        <dbReference type="ARBA" id="ARBA00004834"/>
    </source>
</evidence>
<keyword evidence="3 5" id="KW-0378">Hydrolase</keyword>
<dbReference type="CDD" id="cd08998">
    <property type="entry name" value="GH43_Arb43a-like"/>
    <property type="match status" value="1"/>
</dbReference>
<name>A0A919SZ30_9ACTN</name>
<comment type="pathway">
    <text evidence="1 5">Glycan metabolism; L-arabinan degradation.</text>
</comment>
<evidence type="ECO:0000313" key="10">
    <source>
        <dbReference type="Proteomes" id="UP000680865"/>
    </source>
</evidence>
<keyword evidence="10" id="KW-1185">Reference proteome</keyword>
<sequence>MSQSPLRKILLTVATGLVAVAAGVYGLENADAATYPNPGVVTGSTFAHDPSMVKRPAGGYLLAYTAPGIGLKTSADRTAFADAGKAFPNGTPWADKYTGGDTNLWAPDISYRGGKYIMYYSASTFGKSVSGIFMATSTTGAAGSWTNQGLVVESTAASGFNAIDPNLVVTSSGEWWMTFGSFWSGIKMVKLNPSSGKRADTTIRSIAERFTTDKAIEAPYVYEHGGYFYLFVAFDACCRGAASTYRTMVGRSKSITGPYVDRAGTAMTAGGGTEILASHGSVYGPGHPAVFADGTDSVLVYHYYTAAGDARLGINLLGFDSSAWPYAF</sequence>
<dbReference type="RefSeq" id="WP_244876615.1">
    <property type="nucleotide sequence ID" value="NZ_BAAATW010000001.1"/>
</dbReference>
<evidence type="ECO:0000256" key="8">
    <source>
        <dbReference type="PIRSR" id="PIRSR026534-3"/>
    </source>
</evidence>
<dbReference type="PANTHER" id="PTHR43301">
    <property type="entry name" value="ARABINAN ENDO-1,5-ALPHA-L-ARABINOSIDASE"/>
    <property type="match status" value="1"/>
</dbReference>
<accession>A0A919SZ30</accession>
<evidence type="ECO:0000256" key="6">
    <source>
        <dbReference type="PIRSR" id="PIRSR026534-1"/>
    </source>
</evidence>
<feature type="active site" description="Proton acceptor" evidence="6">
    <location>
        <position position="49"/>
    </location>
</feature>
<reference evidence="9" key="1">
    <citation type="submission" date="2021-03" db="EMBL/GenBank/DDBJ databases">
        <title>Whole genome shotgun sequence of Actinoplanes consettensis NBRC 14913.</title>
        <authorList>
            <person name="Komaki H."/>
            <person name="Tamura T."/>
        </authorList>
    </citation>
    <scope>NUCLEOTIDE SEQUENCE</scope>
    <source>
        <strain evidence="9">NBRC 14913</strain>
    </source>
</reference>
<dbReference type="EMBL" id="BOQP01000049">
    <property type="protein sequence ID" value="GIM81779.1"/>
    <property type="molecule type" value="Genomic_DNA"/>
</dbReference>
<dbReference type="InterPro" id="IPR023296">
    <property type="entry name" value="Glyco_hydro_beta-prop_sf"/>
</dbReference>
<evidence type="ECO:0000313" key="9">
    <source>
        <dbReference type="EMBL" id="GIM81779.1"/>
    </source>
</evidence>
<dbReference type="Proteomes" id="UP000680865">
    <property type="component" value="Unassembled WGS sequence"/>
</dbReference>
<evidence type="ECO:0000256" key="4">
    <source>
        <dbReference type="ARBA" id="ARBA00023295"/>
    </source>
</evidence>
<protein>
    <submittedName>
        <fullName evidence="9">Arabinan endo-1,5-alpha-L-arabinosidase</fullName>
    </submittedName>
</protein>
<dbReference type="InterPro" id="IPR050727">
    <property type="entry name" value="GH43_arabinanases"/>
</dbReference>
<feature type="binding site" evidence="7">
    <location>
        <position position="126"/>
    </location>
    <ligand>
        <name>substrate</name>
    </ligand>
</feature>
<evidence type="ECO:0000256" key="2">
    <source>
        <dbReference type="ARBA" id="ARBA00009865"/>
    </source>
</evidence>
<comment type="similarity">
    <text evidence="2 5">Belongs to the glycosyl hydrolase 43 family.</text>
</comment>
<dbReference type="GO" id="GO:0046558">
    <property type="term" value="F:arabinan endo-1,5-alpha-L-arabinosidase activity"/>
    <property type="evidence" value="ECO:0007669"/>
    <property type="project" value="InterPro"/>
</dbReference>
<keyword evidence="4 5" id="KW-0326">Glycosidase</keyword>
<dbReference type="Pfam" id="PF04616">
    <property type="entry name" value="Glyco_hydro_43"/>
    <property type="match status" value="1"/>
</dbReference>
<proteinExistence type="inferred from homology"/>
<dbReference type="SUPFAM" id="SSF75005">
    <property type="entry name" value="Arabinanase/levansucrase/invertase"/>
    <property type="match status" value="1"/>
</dbReference>
<feature type="site" description="Important for substrate recognition" evidence="8">
    <location>
        <position position="287"/>
    </location>
</feature>
<organism evidence="9 10">
    <name type="scientific">Winogradskya consettensis</name>
    <dbReference type="NCBI Taxonomy" id="113560"/>
    <lineage>
        <taxon>Bacteria</taxon>
        <taxon>Bacillati</taxon>
        <taxon>Actinomycetota</taxon>
        <taxon>Actinomycetes</taxon>
        <taxon>Micromonosporales</taxon>
        <taxon>Micromonosporaceae</taxon>
        <taxon>Winogradskya</taxon>
    </lineage>
</organism>
<gene>
    <name evidence="9" type="primary">abnA_2</name>
    <name evidence="9" type="ORF">Aco04nite_78260</name>
</gene>
<dbReference type="PANTHER" id="PTHR43301:SF3">
    <property type="entry name" value="ARABINAN ENDO-1,5-ALPHA-L-ARABINOSIDASE A-RELATED"/>
    <property type="match status" value="1"/>
</dbReference>
<feature type="binding site" evidence="7">
    <location>
        <position position="49"/>
    </location>
    <ligand>
        <name>substrate</name>
    </ligand>
</feature>